<dbReference type="Pfam" id="PF13302">
    <property type="entry name" value="Acetyltransf_3"/>
    <property type="match status" value="1"/>
</dbReference>
<dbReference type="SUPFAM" id="SSF55729">
    <property type="entry name" value="Acyl-CoA N-acyltransferases (Nat)"/>
    <property type="match status" value="1"/>
</dbReference>
<name>A0ABU0EKK3_9CELL</name>
<dbReference type="PROSITE" id="PS51186">
    <property type="entry name" value="GNAT"/>
    <property type="match status" value="1"/>
</dbReference>
<dbReference type="EMBL" id="JAUSVB010000006">
    <property type="protein sequence ID" value="MDQ0375550.1"/>
    <property type="molecule type" value="Genomic_DNA"/>
</dbReference>
<evidence type="ECO:0000259" key="1">
    <source>
        <dbReference type="PROSITE" id="PS51186"/>
    </source>
</evidence>
<reference evidence="2 3" key="1">
    <citation type="submission" date="2023-07" db="EMBL/GenBank/DDBJ databases">
        <title>Sorghum-associated microbial communities from plants grown in Nebraska, USA.</title>
        <authorList>
            <person name="Schachtman D."/>
        </authorList>
    </citation>
    <scope>NUCLEOTIDE SEQUENCE [LARGE SCALE GENOMIC DNA]</scope>
    <source>
        <strain evidence="2 3">BE332</strain>
    </source>
</reference>
<dbReference type="InterPro" id="IPR000182">
    <property type="entry name" value="GNAT_dom"/>
</dbReference>
<keyword evidence="3" id="KW-1185">Reference proteome</keyword>
<evidence type="ECO:0000313" key="3">
    <source>
        <dbReference type="Proteomes" id="UP001239626"/>
    </source>
</evidence>
<dbReference type="PANTHER" id="PTHR43792">
    <property type="entry name" value="GNAT FAMILY, PUTATIVE (AFU_ORTHOLOGUE AFUA_3G00765)-RELATED-RELATED"/>
    <property type="match status" value="1"/>
</dbReference>
<sequence>MSLRLLTLDDAGTIASWARDEEFCRAAEWTVGRDLEFFASFYRRSIAEPPADLLRLGAFRDGHLIGYVDLHGAEPDRRELGFLVGERRLWGRGVGTAAAAAGLHHGFAEVGLREIWAEALDANEASVRILRRLGMRETGTGDRGSYLGEHTHYRQFVMTADEFMTTSLSMS</sequence>
<dbReference type="Proteomes" id="UP001239626">
    <property type="component" value="Unassembled WGS sequence"/>
</dbReference>
<dbReference type="RefSeq" id="WP_307494351.1">
    <property type="nucleotide sequence ID" value="NZ_JAUSVB010000006.1"/>
</dbReference>
<organism evidence="2 3">
    <name type="scientific">Cellulomonas humilata</name>
    <dbReference type="NCBI Taxonomy" id="144055"/>
    <lineage>
        <taxon>Bacteria</taxon>
        <taxon>Bacillati</taxon>
        <taxon>Actinomycetota</taxon>
        <taxon>Actinomycetes</taxon>
        <taxon>Micrococcales</taxon>
        <taxon>Cellulomonadaceae</taxon>
        <taxon>Cellulomonas</taxon>
    </lineage>
</organism>
<comment type="caution">
    <text evidence="2">The sequence shown here is derived from an EMBL/GenBank/DDBJ whole genome shotgun (WGS) entry which is preliminary data.</text>
</comment>
<evidence type="ECO:0000313" key="2">
    <source>
        <dbReference type="EMBL" id="MDQ0375550.1"/>
    </source>
</evidence>
<gene>
    <name evidence="2" type="ORF">J2X26_003888</name>
</gene>
<proteinExistence type="predicted"/>
<dbReference type="InterPro" id="IPR051531">
    <property type="entry name" value="N-acetyltransferase"/>
</dbReference>
<dbReference type="Gene3D" id="3.40.630.30">
    <property type="match status" value="1"/>
</dbReference>
<protein>
    <submittedName>
        <fullName evidence="2">RimJ/RimL family protein N-acetyltransferase</fullName>
    </submittedName>
</protein>
<feature type="domain" description="N-acetyltransferase" evidence="1">
    <location>
        <begin position="1"/>
        <end position="158"/>
    </location>
</feature>
<accession>A0ABU0EKK3</accession>
<dbReference type="InterPro" id="IPR016181">
    <property type="entry name" value="Acyl_CoA_acyltransferase"/>
</dbReference>